<gene>
    <name evidence="2" type="ORF">HYN43_018955</name>
</gene>
<evidence type="ECO:0000313" key="2">
    <source>
        <dbReference type="EMBL" id="AYL97261.1"/>
    </source>
</evidence>
<feature type="transmembrane region" description="Helical" evidence="1">
    <location>
        <begin position="117"/>
        <end position="138"/>
    </location>
</feature>
<dbReference type="OrthoDB" id="735382at2"/>
<feature type="transmembrane region" description="Helical" evidence="1">
    <location>
        <begin position="219"/>
        <end position="240"/>
    </location>
</feature>
<name>A0A494VT61_9SPHI</name>
<evidence type="ECO:0008006" key="4">
    <source>
        <dbReference type="Google" id="ProtNLM"/>
    </source>
</evidence>
<sequence length="470" mass="53460">MQENSKAIERYIVLFVPWMLALLCKGDSILSYFIAWLGSFFIFLISLSGWVRPIPKDRSMAEQLMRPIFIIQIIFAGYMCCTSIFYFMNSLGYENFRQVTFHTLHDQDTLGLIAQCQRYYCLGHASFVAGVLIFMNYPIKKKYHIENTKLANLLMFAAVISFPVSLLFLTIPGLSQFYYQFSSLSFIAGTLALAFAIPLKKIGNTLICLALYSFNFYQALISGFKEPIIISVLVLGIFLYPTYKKLVAITFVPLILLLFTVLPTYNHIFRSNAWNGDANSGDASQVALSAALNSDDDDLKDTNWEFLVYRLSEIDMFTKFVQSTPKTIDYYGFDLIKQSLIALVPRVLWPSKPITEDLIMQRVYDAGVINRNSVVSAKPAYIVDAYLSGGDFGIFFYLFAYGAIAQLICLKAEKLFGGYILGTALIFSGLFQIMWRGISFEFMFNTVFWSYISMLAIHKIMLSTHILKEV</sequence>
<evidence type="ECO:0000313" key="3">
    <source>
        <dbReference type="Proteomes" id="UP000270046"/>
    </source>
</evidence>
<accession>A0A494VT61</accession>
<protein>
    <recommendedName>
        <fullName evidence="4">Oligosaccharide repeat unit polymerase</fullName>
    </recommendedName>
</protein>
<organism evidence="2 3">
    <name type="scientific">Mucilaginibacter celer</name>
    <dbReference type="NCBI Taxonomy" id="2305508"/>
    <lineage>
        <taxon>Bacteria</taxon>
        <taxon>Pseudomonadati</taxon>
        <taxon>Bacteroidota</taxon>
        <taxon>Sphingobacteriia</taxon>
        <taxon>Sphingobacteriales</taxon>
        <taxon>Sphingobacteriaceae</taxon>
        <taxon>Mucilaginibacter</taxon>
    </lineage>
</organism>
<feature type="transmembrane region" description="Helical" evidence="1">
    <location>
        <begin position="381"/>
        <end position="404"/>
    </location>
</feature>
<dbReference type="KEGG" id="muh:HYN43_018955"/>
<keyword evidence="3" id="KW-1185">Reference proteome</keyword>
<keyword evidence="1" id="KW-1133">Transmembrane helix</keyword>
<evidence type="ECO:0000256" key="1">
    <source>
        <dbReference type="SAM" id="Phobius"/>
    </source>
</evidence>
<feature type="transmembrane region" description="Helical" evidence="1">
    <location>
        <begin position="447"/>
        <end position="467"/>
    </location>
</feature>
<proteinExistence type="predicted"/>
<feature type="transmembrane region" description="Helical" evidence="1">
    <location>
        <begin position="246"/>
        <end position="265"/>
    </location>
</feature>
<keyword evidence="1" id="KW-0812">Transmembrane</keyword>
<feature type="transmembrane region" description="Helical" evidence="1">
    <location>
        <begin position="150"/>
        <end position="171"/>
    </location>
</feature>
<feature type="transmembrane region" description="Helical" evidence="1">
    <location>
        <begin position="7"/>
        <end position="23"/>
    </location>
</feature>
<reference evidence="2 3" key="1">
    <citation type="submission" date="2018-10" db="EMBL/GenBank/DDBJ databases">
        <title>Genome sequencing of Mucilaginibacter sp. HYN0043.</title>
        <authorList>
            <person name="Kim M."/>
            <person name="Yi H."/>
        </authorList>
    </citation>
    <scope>NUCLEOTIDE SEQUENCE [LARGE SCALE GENOMIC DNA]</scope>
    <source>
        <strain evidence="2 3">HYN0043</strain>
    </source>
</reference>
<dbReference type="RefSeq" id="WP_119410834.1">
    <property type="nucleotide sequence ID" value="NZ_CP032869.1"/>
</dbReference>
<feature type="transmembrane region" description="Helical" evidence="1">
    <location>
        <begin position="177"/>
        <end position="199"/>
    </location>
</feature>
<feature type="transmembrane region" description="Helical" evidence="1">
    <location>
        <begin position="68"/>
        <end position="88"/>
    </location>
</feature>
<dbReference type="AlphaFoldDB" id="A0A494VT61"/>
<feature type="transmembrane region" description="Helical" evidence="1">
    <location>
        <begin position="416"/>
        <end position="435"/>
    </location>
</feature>
<feature type="transmembrane region" description="Helical" evidence="1">
    <location>
        <begin position="29"/>
        <end position="47"/>
    </location>
</feature>
<dbReference type="Proteomes" id="UP000270046">
    <property type="component" value="Chromosome"/>
</dbReference>
<keyword evidence="1" id="KW-0472">Membrane</keyword>
<dbReference type="EMBL" id="CP032869">
    <property type="protein sequence ID" value="AYL97261.1"/>
    <property type="molecule type" value="Genomic_DNA"/>
</dbReference>
<dbReference type="NCBIfam" id="NF046084">
    <property type="entry name" value="XrtY_assoc_Wzy"/>
    <property type="match status" value="1"/>
</dbReference>